<dbReference type="GO" id="GO:0071949">
    <property type="term" value="F:FAD binding"/>
    <property type="evidence" value="ECO:0007669"/>
    <property type="project" value="InterPro"/>
</dbReference>
<dbReference type="InterPro" id="IPR036188">
    <property type="entry name" value="FAD/NAD-bd_sf"/>
</dbReference>
<evidence type="ECO:0000259" key="1">
    <source>
        <dbReference type="Pfam" id="PF01494"/>
    </source>
</evidence>
<reference evidence="2" key="1">
    <citation type="journal article" date="2015" name="Nature">
        <title>Complex archaea that bridge the gap between prokaryotes and eukaryotes.</title>
        <authorList>
            <person name="Spang A."/>
            <person name="Saw J.H."/>
            <person name="Jorgensen S.L."/>
            <person name="Zaremba-Niedzwiedzka K."/>
            <person name="Martijn J."/>
            <person name="Lind A.E."/>
            <person name="van Eijk R."/>
            <person name="Schleper C."/>
            <person name="Guy L."/>
            <person name="Ettema T.J."/>
        </authorList>
    </citation>
    <scope>NUCLEOTIDE SEQUENCE</scope>
</reference>
<dbReference type="AlphaFoldDB" id="A0A0F8ZG92"/>
<proteinExistence type="predicted"/>
<protein>
    <recommendedName>
        <fullName evidence="1">FAD-binding domain-containing protein</fullName>
    </recommendedName>
</protein>
<name>A0A0F8ZG92_9ZZZZ</name>
<gene>
    <name evidence="2" type="ORF">LCGC14_3038500</name>
</gene>
<dbReference type="EMBL" id="LAZR01063681">
    <property type="protein sequence ID" value="KKK59026.1"/>
    <property type="molecule type" value="Genomic_DNA"/>
</dbReference>
<feature type="domain" description="FAD-binding" evidence="1">
    <location>
        <begin position="3"/>
        <end position="53"/>
    </location>
</feature>
<dbReference type="PANTHER" id="PTHR42685:SF22">
    <property type="entry name" value="CONDITIONED MEDIUM FACTOR RECEPTOR 1"/>
    <property type="match status" value="1"/>
</dbReference>
<dbReference type="InterPro" id="IPR002938">
    <property type="entry name" value="FAD-bd"/>
</dbReference>
<dbReference type="Pfam" id="PF01494">
    <property type="entry name" value="FAD_binding_3"/>
    <property type="match status" value="1"/>
</dbReference>
<organism evidence="2">
    <name type="scientific">marine sediment metagenome</name>
    <dbReference type="NCBI Taxonomy" id="412755"/>
    <lineage>
        <taxon>unclassified sequences</taxon>
        <taxon>metagenomes</taxon>
        <taxon>ecological metagenomes</taxon>
    </lineage>
</organism>
<accession>A0A0F8ZG92</accession>
<sequence length="76" mass="8698">MIETEVIIVGGGPAGSSCARRLRKYGIDCLILDKEEFPRLKLCAGWITPRVLRELDLDEAAYPHTLVTFKKLYYHF</sequence>
<dbReference type="InterPro" id="IPR050407">
    <property type="entry name" value="Geranylgeranyl_reductase"/>
</dbReference>
<dbReference type="SUPFAM" id="SSF51905">
    <property type="entry name" value="FAD/NAD(P)-binding domain"/>
    <property type="match status" value="1"/>
</dbReference>
<evidence type="ECO:0000313" key="2">
    <source>
        <dbReference type="EMBL" id="KKK59026.1"/>
    </source>
</evidence>
<dbReference type="Gene3D" id="3.50.50.60">
    <property type="entry name" value="FAD/NAD(P)-binding domain"/>
    <property type="match status" value="1"/>
</dbReference>
<dbReference type="PANTHER" id="PTHR42685">
    <property type="entry name" value="GERANYLGERANYL DIPHOSPHATE REDUCTASE"/>
    <property type="match status" value="1"/>
</dbReference>
<feature type="non-terminal residue" evidence="2">
    <location>
        <position position="76"/>
    </location>
</feature>
<comment type="caution">
    <text evidence="2">The sequence shown here is derived from an EMBL/GenBank/DDBJ whole genome shotgun (WGS) entry which is preliminary data.</text>
</comment>